<keyword evidence="1" id="KW-0732">Signal</keyword>
<proteinExistence type="predicted"/>
<evidence type="ECO:0000313" key="3">
    <source>
        <dbReference type="Proteomes" id="UP000280104"/>
    </source>
</evidence>
<organism evidence="2 3">
    <name type="scientific">Triticum aestivum</name>
    <name type="common">Wheat</name>
    <dbReference type="NCBI Taxonomy" id="4565"/>
    <lineage>
        <taxon>Eukaryota</taxon>
        <taxon>Viridiplantae</taxon>
        <taxon>Streptophyta</taxon>
        <taxon>Embryophyta</taxon>
        <taxon>Tracheophyta</taxon>
        <taxon>Spermatophyta</taxon>
        <taxon>Magnoliopsida</taxon>
        <taxon>Liliopsida</taxon>
        <taxon>Poales</taxon>
        <taxon>Poaceae</taxon>
        <taxon>BOP clade</taxon>
        <taxon>Pooideae</taxon>
        <taxon>Triticodae</taxon>
        <taxon>Triticeae</taxon>
        <taxon>Triticinae</taxon>
        <taxon>Triticum</taxon>
    </lineage>
</organism>
<accession>A0A7H4LPX4</accession>
<gene>
    <name evidence="2" type="ORF">CAMPLR22A2D_LOCUS5296</name>
</gene>
<dbReference type="AlphaFoldDB" id="A0A7H4LPX4"/>
<feature type="signal peptide" evidence="1">
    <location>
        <begin position="1"/>
        <end position="25"/>
    </location>
</feature>
<evidence type="ECO:0000256" key="1">
    <source>
        <dbReference type="SAM" id="SignalP"/>
    </source>
</evidence>
<dbReference type="Proteomes" id="UP000280104">
    <property type="component" value="Chromosome II"/>
</dbReference>
<reference evidence="2 3" key="1">
    <citation type="submission" date="2018-05" db="EMBL/GenBank/DDBJ databases">
        <authorList>
            <person name="Thind KAUR A."/>
        </authorList>
    </citation>
    <scope>NUCLEOTIDE SEQUENCE [LARGE SCALE GENOMIC DNA]</scope>
</reference>
<feature type="chain" id="PRO_5028969709" evidence="1">
    <location>
        <begin position="26"/>
        <end position="131"/>
    </location>
</feature>
<sequence length="131" mass="14314">MAAKLRWLPPLLLHILSTFFLAGQGHVIKDAGGVHPVVLLPGNTCSQIEVRLTDAYEPPSPLCAARKGDGRWHRLWKNTTAPDAEGPCFADQLRLVYHDAAVDYRNPPGVETRALSFGSTRGFLADDPADK</sequence>
<evidence type="ECO:0000313" key="2">
    <source>
        <dbReference type="EMBL" id="SPT20663.1"/>
    </source>
</evidence>
<name>A0A7H4LPX4_WHEAT</name>
<protein>
    <submittedName>
        <fullName evidence="2">Uncharacterized protein</fullName>
    </submittedName>
</protein>
<dbReference type="EMBL" id="LS480641">
    <property type="protein sequence ID" value="SPT20663.1"/>
    <property type="molecule type" value="Genomic_DNA"/>
</dbReference>